<comment type="caution">
    <text evidence="1">The sequence shown here is derived from an EMBL/GenBank/DDBJ whole genome shotgun (WGS) entry which is preliminary data.</text>
</comment>
<dbReference type="EMBL" id="BAABLK010000036">
    <property type="protein sequence ID" value="GAA5228293.1"/>
    <property type="molecule type" value="Genomic_DNA"/>
</dbReference>
<dbReference type="SUPFAM" id="SSF46785">
    <property type="entry name" value="Winged helix' DNA-binding domain"/>
    <property type="match status" value="1"/>
</dbReference>
<dbReference type="Proteomes" id="UP001501257">
    <property type="component" value="Unassembled WGS sequence"/>
</dbReference>
<organism evidence="1 2">
    <name type="scientific">Paeniglutamicibacter antarcticus</name>
    <dbReference type="NCBI Taxonomy" id="494023"/>
    <lineage>
        <taxon>Bacteria</taxon>
        <taxon>Bacillati</taxon>
        <taxon>Actinomycetota</taxon>
        <taxon>Actinomycetes</taxon>
        <taxon>Micrococcales</taxon>
        <taxon>Micrococcaceae</taxon>
        <taxon>Paeniglutamicibacter</taxon>
    </lineage>
</organism>
<dbReference type="InterPro" id="IPR036388">
    <property type="entry name" value="WH-like_DNA-bd_sf"/>
</dbReference>
<gene>
    <name evidence="1" type="ORF">GCM10025778_28260</name>
</gene>
<protein>
    <submittedName>
        <fullName evidence="1">Helix-turn-helix domain-containing protein</fullName>
    </submittedName>
</protein>
<evidence type="ECO:0000313" key="2">
    <source>
        <dbReference type="Proteomes" id="UP001501257"/>
    </source>
</evidence>
<keyword evidence="2" id="KW-1185">Reference proteome</keyword>
<proteinExistence type="predicted"/>
<name>A0ABP9TR12_9MICC</name>
<sequence length="223" mass="24001">MKLDAEYPGLNAVAALADPIRKAVYEFVRTSEDAVGRDECASALKLARNTVAFQLDKLADQGLLHVEFRRLNGRGGPGSGRPAKLYSTAQRDVSASIPHREYALAGSIMAEAIEIAGAQDRPVATVLAEVARETGQSIGVRSESLLQALSDHGYRPEVHQDGSVGLLDCPFHQLSANHRAIVCSMNLELLTAAVDGAQAPYRACFDPPSNEHHCCVRLDPEDD</sequence>
<reference evidence="2" key="1">
    <citation type="journal article" date="2019" name="Int. J. Syst. Evol. Microbiol.">
        <title>The Global Catalogue of Microorganisms (GCM) 10K type strain sequencing project: providing services to taxonomists for standard genome sequencing and annotation.</title>
        <authorList>
            <consortium name="The Broad Institute Genomics Platform"/>
            <consortium name="The Broad Institute Genome Sequencing Center for Infectious Disease"/>
            <person name="Wu L."/>
            <person name="Ma J."/>
        </authorList>
    </citation>
    <scope>NUCLEOTIDE SEQUENCE [LARGE SCALE GENOMIC DNA]</scope>
    <source>
        <strain evidence="2">JCM 18952</strain>
    </source>
</reference>
<accession>A0ABP9TR12</accession>
<dbReference type="InterPro" id="IPR036390">
    <property type="entry name" value="WH_DNA-bd_sf"/>
</dbReference>
<dbReference type="RefSeq" id="WP_210099840.1">
    <property type="nucleotide sequence ID" value="NZ_BAABLK010000036.1"/>
</dbReference>
<evidence type="ECO:0000313" key="1">
    <source>
        <dbReference type="EMBL" id="GAA5228293.1"/>
    </source>
</evidence>
<dbReference type="Gene3D" id="1.10.10.10">
    <property type="entry name" value="Winged helix-like DNA-binding domain superfamily/Winged helix DNA-binding domain"/>
    <property type="match status" value="1"/>
</dbReference>